<organism evidence="4 5">
    <name type="scientific">Chitinophaga rupis</name>
    <dbReference type="NCBI Taxonomy" id="573321"/>
    <lineage>
        <taxon>Bacteria</taxon>
        <taxon>Pseudomonadati</taxon>
        <taxon>Bacteroidota</taxon>
        <taxon>Chitinophagia</taxon>
        <taxon>Chitinophagales</taxon>
        <taxon>Chitinophagaceae</taxon>
        <taxon>Chitinophaga</taxon>
    </lineage>
</organism>
<dbReference type="Pfam" id="PF00326">
    <property type="entry name" value="Peptidase_S9"/>
    <property type="match status" value="1"/>
</dbReference>
<dbReference type="GO" id="GO:0008236">
    <property type="term" value="F:serine-type peptidase activity"/>
    <property type="evidence" value="ECO:0007669"/>
    <property type="project" value="InterPro"/>
</dbReference>
<dbReference type="InterPro" id="IPR013830">
    <property type="entry name" value="SGNH_hydro"/>
</dbReference>
<keyword evidence="1" id="KW-0732">Signal</keyword>
<dbReference type="PANTHER" id="PTHR30383:SF5">
    <property type="entry name" value="SGNH HYDROLASE-TYPE ESTERASE DOMAIN-CONTAINING PROTEIN"/>
    <property type="match status" value="1"/>
</dbReference>
<dbReference type="Pfam" id="PF13472">
    <property type="entry name" value="Lipase_GDSL_2"/>
    <property type="match status" value="1"/>
</dbReference>
<feature type="domain" description="SGNH hydrolase-type esterase" evidence="3">
    <location>
        <begin position="25"/>
        <end position="198"/>
    </location>
</feature>
<reference evidence="4 5" key="1">
    <citation type="submission" date="2016-10" db="EMBL/GenBank/DDBJ databases">
        <authorList>
            <person name="de Groot N.N."/>
        </authorList>
    </citation>
    <scope>NUCLEOTIDE SEQUENCE [LARGE SCALE GENOMIC DNA]</scope>
    <source>
        <strain evidence="4 5">DSM 21039</strain>
    </source>
</reference>
<feature type="chain" id="PRO_5011634199" evidence="1">
    <location>
        <begin position="20"/>
        <end position="475"/>
    </location>
</feature>
<evidence type="ECO:0000256" key="1">
    <source>
        <dbReference type="SAM" id="SignalP"/>
    </source>
</evidence>
<dbReference type="Gene3D" id="3.40.50.1110">
    <property type="entry name" value="SGNH hydrolase"/>
    <property type="match status" value="1"/>
</dbReference>
<evidence type="ECO:0000259" key="2">
    <source>
        <dbReference type="Pfam" id="PF00326"/>
    </source>
</evidence>
<dbReference type="PANTHER" id="PTHR30383">
    <property type="entry name" value="THIOESTERASE 1/PROTEASE 1/LYSOPHOSPHOLIPASE L1"/>
    <property type="match status" value="1"/>
</dbReference>
<dbReference type="AlphaFoldDB" id="A0A1H7RGN0"/>
<evidence type="ECO:0000259" key="3">
    <source>
        <dbReference type="Pfam" id="PF13472"/>
    </source>
</evidence>
<dbReference type="SUPFAM" id="SSF53474">
    <property type="entry name" value="alpha/beta-Hydrolases"/>
    <property type="match status" value="1"/>
</dbReference>
<dbReference type="GO" id="GO:0004622">
    <property type="term" value="F:phosphatidylcholine lysophospholipase activity"/>
    <property type="evidence" value="ECO:0007669"/>
    <property type="project" value="TreeGrafter"/>
</dbReference>
<proteinExistence type="predicted"/>
<protein>
    <submittedName>
        <fullName evidence="4">Lysophospholipase L1</fullName>
    </submittedName>
</protein>
<gene>
    <name evidence="4" type="ORF">SAMN04488505_102633</name>
</gene>
<dbReference type="RefSeq" id="WP_202909203.1">
    <property type="nucleotide sequence ID" value="NZ_FOBB01000002.1"/>
</dbReference>
<dbReference type="InterPro" id="IPR029058">
    <property type="entry name" value="AB_hydrolase_fold"/>
</dbReference>
<evidence type="ECO:0000313" key="5">
    <source>
        <dbReference type="Proteomes" id="UP000198984"/>
    </source>
</evidence>
<dbReference type="STRING" id="573321.SAMN04488505_102633"/>
<sequence>MRKLIILFLTLCTIAPAMAQKKIACIGASITYGATVPDREHNSFPAQLQALLGKDYIVSNYGVSGTTLLSNGDHPYIKTNEYRQALQCNPDIVFIDLGGNDSKLINRVHMAEYEADYHALIRSFTQLPSHPRIILLGPVVSFVTDTTGIWDAVIVKQVIPHIQQVALQEGLEMLDMHPLLIDKPELLPDNIHPNAAGSGIMAKRLYDQLMVQRDPAFDIFKQLSIPTTVSAFYGYACADFTLDNHACKVVKPKWAAKGHPWIWRARFWGHEPQTDIALLERGYHVVYCDVAELLGNQVAIQTWNHFYDLLQKAGLARKAAMEGMSRGGVYVFNWAAENPDKVACVYVDNPVLDLKSWPGGLGKVKPAADVLQQLKADYGITTDAQLQQFKGSPVDKVKEIVKGKYPILILCADADEAVPPTENTLLFEQKVKALHGNITVMHKPGFKHHPHSLPNPSPIVEFTLSAVTPALFIVQ</sequence>
<dbReference type="Proteomes" id="UP000198984">
    <property type="component" value="Unassembled WGS sequence"/>
</dbReference>
<dbReference type="InterPro" id="IPR036514">
    <property type="entry name" value="SGNH_hydro_sf"/>
</dbReference>
<dbReference type="GO" id="GO:0006508">
    <property type="term" value="P:proteolysis"/>
    <property type="evidence" value="ECO:0007669"/>
    <property type="project" value="InterPro"/>
</dbReference>
<keyword evidence="5" id="KW-1185">Reference proteome</keyword>
<dbReference type="Gene3D" id="3.40.50.1820">
    <property type="entry name" value="alpha/beta hydrolase"/>
    <property type="match status" value="1"/>
</dbReference>
<dbReference type="InterPro" id="IPR051532">
    <property type="entry name" value="Ester_Hydrolysis_Enzymes"/>
</dbReference>
<name>A0A1H7RGN0_9BACT</name>
<feature type="signal peptide" evidence="1">
    <location>
        <begin position="1"/>
        <end position="19"/>
    </location>
</feature>
<feature type="domain" description="Peptidase S9 prolyl oligopeptidase catalytic" evidence="2">
    <location>
        <begin position="317"/>
        <end position="448"/>
    </location>
</feature>
<dbReference type="EMBL" id="FOBB01000002">
    <property type="protein sequence ID" value="SEL59401.1"/>
    <property type="molecule type" value="Genomic_DNA"/>
</dbReference>
<dbReference type="SUPFAM" id="SSF52266">
    <property type="entry name" value="SGNH hydrolase"/>
    <property type="match status" value="1"/>
</dbReference>
<accession>A0A1H7RGN0</accession>
<evidence type="ECO:0000313" key="4">
    <source>
        <dbReference type="EMBL" id="SEL59401.1"/>
    </source>
</evidence>
<dbReference type="InterPro" id="IPR001375">
    <property type="entry name" value="Peptidase_S9_cat"/>
</dbReference>